<accession>A0ABZ0W9Q0</accession>
<dbReference type="RefSeq" id="WP_262510961.1">
    <property type="nucleotide sequence ID" value="NZ_CP139960.1"/>
</dbReference>
<dbReference type="Proteomes" id="UP001325680">
    <property type="component" value="Chromosome"/>
</dbReference>
<name>A0ABZ0W9Q0_9BACT</name>
<evidence type="ECO:0000313" key="1">
    <source>
        <dbReference type="EMBL" id="WQD38880.1"/>
    </source>
</evidence>
<sequence length="41" mass="4461">MKPLNNTVLAVKKQWIAPEITTIQINGNGVAGFDFASEQES</sequence>
<organism evidence="1 2">
    <name type="scientific">Niabella yanshanensis</name>
    <dbReference type="NCBI Taxonomy" id="577386"/>
    <lineage>
        <taxon>Bacteria</taxon>
        <taxon>Pseudomonadati</taxon>
        <taxon>Bacteroidota</taxon>
        <taxon>Chitinophagia</taxon>
        <taxon>Chitinophagales</taxon>
        <taxon>Chitinophagaceae</taxon>
        <taxon>Niabella</taxon>
    </lineage>
</organism>
<proteinExistence type="predicted"/>
<reference evidence="1 2" key="1">
    <citation type="submission" date="2023-12" db="EMBL/GenBank/DDBJ databases">
        <title>Genome sequencing and assembly of bacterial species from a model synthetic community.</title>
        <authorList>
            <person name="Hogle S.L."/>
        </authorList>
    </citation>
    <scope>NUCLEOTIDE SEQUENCE [LARGE SCALE GENOMIC DNA]</scope>
    <source>
        <strain evidence="1 2">HAMBI_3031</strain>
    </source>
</reference>
<keyword evidence="2" id="KW-1185">Reference proteome</keyword>
<evidence type="ECO:0000313" key="2">
    <source>
        <dbReference type="Proteomes" id="UP001325680"/>
    </source>
</evidence>
<dbReference type="EMBL" id="CP139960">
    <property type="protein sequence ID" value="WQD38880.1"/>
    <property type="molecule type" value="Genomic_DNA"/>
</dbReference>
<protein>
    <submittedName>
        <fullName evidence="1">Uncharacterized protein</fullName>
    </submittedName>
</protein>
<gene>
    <name evidence="1" type="ORF">U0035_01815</name>
</gene>